<feature type="compositionally biased region" description="Low complexity" evidence="1">
    <location>
        <begin position="284"/>
        <end position="294"/>
    </location>
</feature>
<proteinExistence type="predicted"/>
<keyword evidence="2" id="KW-0812">Transmembrane</keyword>
<gene>
    <name evidence="3" type="ORF">HNR02_005821</name>
</gene>
<sequence>MTTTGFDPNAAPDFGAGVVITSTNQFSGAGFLDSYTFLIRSCNDIKTADDSDKAALGAAIGLGVIASAVDTVKLAINPLGSLISAGLGWLIEHVSFLREPLDMLMGDPDEIQKLGEEVHKIAESIRKIGEDQTKSLEGAVSSWTGSGADAFNNRMKELAADLESKAHGTDIVGYVIHTNMAIISAVRGLFRDLITTVLGDIISAVLIAMATAVITFGASIVAAVTYSVTQATLTATSLASKLAAVVAQATRSGARTQQLVNLLKTRQTLQNRPIELPERPPTSRPASPAPSSSTYHTADDGASVHSGTTTSSYHTADDGASVHSGSSSSYHTAADDIAPPPKGPWTKTHEEWLKTKMPDAWSKYKKIENELRDNHPESFKVFKQWIADSDNAKEYWAWPIKATQDSVRQLLDIQKSAEASWTAEQQEQQA</sequence>
<dbReference type="InterPro" id="IPR036689">
    <property type="entry name" value="ESAT-6-like_sf"/>
</dbReference>
<keyword evidence="2" id="KW-0472">Membrane</keyword>
<name>A0A853BDD4_9PSEU</name>
<feature type="region of interest" description="Disordered" evidence="1">
    <location>
        <begin position="269"/>
        <end position="347"/>
    </location>
</feature>
<evidence type="ECO:0000313" key="3">
    <source>
        <dbReference type="EMBL" id="NYI92446.1"/>
    </source>
</evidence>
<dbReference type="Gene3D" id="1.10.287.1060">
    <property type="entry name" value="ESAT-6-like"/>
    <property type="match status" value="1"/>
</dbReference>
<keyword evidence="2" id="KW-1133">Transmembrane helix</keyword>
<comment type="caution">
    <text evidence="3">The sequence shown here is derived from an EMBL/GenBank/DDBJ whole genome shotgun (WGS) entry which is preliminary data.</text>
</comment>
<feature type="transmembrane region" description="Helical" evidence="2">
    <location>
        <begin position="202"/>
        <end position="226"/>
    </location>
</feature>
<reference evidence="3 4" key="1">
    <citation type="submission" date="2020-07" db="EMBL/GenBank/DDBJ databases">
        <title>Sequencing the genomes of 1000 actinobacteria strains.</title>
        <authorList>
            <person name="Klenk H.-P."/>
        </authorList>
    </citation>
    <scope>NUCLEOTIDE SEQUENCE [LARGE SCALE GENOMIC DNA]</scope>
    <source>
        <strain evidence="3 4">DSM 104006</strain>
    </source>
</reference>
<dbReference type="SUPFAM" id="SSF140453">
    <property type="entry name" value="EsxAB dimer-like"/>
    <property type="match status" value="1"/>
</dbReference>
<evidence type="ECO:0000256" key="2">
    <source>
        <dbReference type="SAM" id="Phobius"/>
    </source>
</evidence>
<keyword evidence="4" id="KW-1185">Reference proteome</keyword>
<evidence type="ECO:0000313" key="4">
    <source>
        <dbReference type="Proteomes" id="UP000549616"/>
    </source>
</evidence>
<dbReference type="EMBL" id="JACCFK010000002">
    <property type="protein sequence ID" value="NYI92446.1"/>
    <property type="molecule type" value="Genomic_DNA"/>
</dbReference>
<dbReference type="RefSeq" id="WP_179776710.1">
    <property type="nucleotide sequence ID" value="NZ_JACCFK010000002.1"/>
</dbReference>
<feature type="compositionally biased region" description="Polar residues" evidence="1">
    <location>
        <begin position="305"/>
        <end position="314"/>
    </location>
</feature>
<accession>A0A853BDD4</accession>
<protein>
    <submittedName>
        <fullName evidence="3">Uncharacterized protein YukE</fullName>
    </submittedName>
</protein>
<dbReference type="AlphaFoldDB" id="A0A853BDD4"/>
<dbReference type="Proteomes" id="UP000549616">
    <property type="component" value="Unassembled WGS sequence"/>
</dbReference>
<evidence type="ECO:0000256" key="1">
    <source>
        <dbReference type="SAM" id="MobiDB-lite"/>
    </source>
</evidence>
<organism evidence="3 4">
    <name type="scientific">Amycolatopsis endophytica</name>
    <dbReference type="NCBI Taxonomy" id="860233"/>
    <lineage>
        <taxon>Bacteria</taxon>
        <taxon>Bacillati</taxon>
        <taxon>Actinomycetota</taxon>
        <taxon>Actinomycetes</taxon>
        <taxon>Pseudonocardiales</taxon>
        <taxon>Pseudonocardiaceae</taxon>
        <taxon>Amycolatopsis</taxon>
    </lineage>
</organism>